<sequence>MDNRLTMEDFFAMAFLRDREINNTYRYYGKKIDFKKFQDLGLVGQTKGTFWWYILTFKGQVLLAAHEYDNGINSD</sequence>
<gene>
    <name evidence="1" type="ORF">MM415B01412_0017</name>
</gene>
<evidence type="ECO:0000313" key="1">
    <source>
        <dbReference type="EMBL" id="QJA58735.1"/>
    </source>
</evidence>
<proteinExistence type="predicted"/>
<dbReference type="EMBL" id="MT141337">
    <property type="protein sequence ID" value="QJA58735.1"/>
    <property type="molecule type" value="Genomic_DNA"/>
</dbReference>
<organism evidence="1">
    <name type="scientific">viral metagenome</name>
    <dbReference type="NCBI Taxonomy" id="1070528"/>
    <lineage>
        <taxon>unclassified sequences</taxon>
        <taxon>metagenomes</taxon>
        <taxon>organismal metagenomes</taxon>
    </lineage>
</organism>
<name>A0A6M3IN58_9ZZZZ</name>
<protein>
    <submittedName>
        <fullName evidence="1">Uncharacterized protein</fullName>
    </submittedName>
</protein>
<dbReference type="AlphaFoldDB" id="A0A6M3IN58"/>
<reference evidence="1" key="1">
    <citation type="submission" date="2020-03" db="EMBL/GenBank/DDBJ databases">
        <title>The deep terrestrial virosphere.</title>
        <authorList>
            <person name="Holmfeldt K."/>
            <person name="Nilsson E."/>
            <person name="Simone D."/>
            <person name="Lopez-Fernandez M."/>
            <person name="Wu X."/>
            <person name="de Brujin I."/>
            <person name="Lundin D."/>
            <person name="Andersson A."/>
            <person name="Bertilsson S."/>
            <person name="Dopson M."/>
        </authorList>
    </citation>
    <scope>NUCLEOTIDE SEQUENCE</scope>
    <source>
        <strain evidence="1">MM415B01412</strain>
    </source>
</reference>
<accession>A0A6M3IN58</accession>